<gene>
    <name evidence="8" type="ORF">BEMITA_LOCUS3864</name>
</gene>
<keyword evidence="5" id="KW-0325">Glycoprotein</keyword>
<keyword evidence="2" id="KW-0964">Secreted</keyword>
<protein>
    <recommendedName>
        <fullName evidence="10">Protein NDNF</fullName>
    </recommendedName>
</protein>
<evidence type="ECO:0000256" key="5">
    <source>
        <dbReference type="ARBA" id="ARBA00023180"/>
    </source>
</evidence>
<organism evidence="8 9">
    <name type="scientific">Bemisia tabaci</name>
    <name type="common">Sweetpotato whitefly</name>
    <name type="synonym">Aleurodes tabaci</name>
    <dbReference type="NCBI Taxonomy" id="7038"/>
    <lineage>
        <taxon>Eukaryota</taxon>
        <taxon>Metazoa</taxon>
        <taxon>Ecdysozoa</taxon>
        <taxon>Arthropoda</taxon>
        <taxon>Hexapoda</taxon>
        <taxon>Insecta</taxon>
        <taxon>Pterygota</taxon>
        <taxon>Neoptera</taxon>
        <taxon>Paraneoptera</taxon>
        <taxon>Hemiptera</taxon>
        <taxon>Sternorrhyncha</taxon>
        <taxon>Aleyrodoidea</taxon>
        <taxon>Aleyrodidae</taxon>
        <taxon>Aleyrodinae</taxon>
        <taxon>Bemisia</taxon>
    </lineage>
</organism>
<reference evidence="8" key="1">
    <citation type="submission" date="2021-12" db="EMBL/GenBank/DDBJ databases">
        <authorList>
            <person name="King R."/>
        </authorList>
    </citation>
    <scope>NUCLEOTIDE SEQUENCE</scope>
</reference>
<evidence type="ECO:0000313" key="9">
    <source>
        <dbReference type="Proteomes" id="UP001152759"/>
    </source>
</evidence>
<name>A0A9P0A583_BEMTA</name>
<evidence type="ECO:0000256" key="3">
    <source>
        <dbReference type="ARBA" id="ARBA00022729"/>
    </source>
</evidence>
<evidence type="ECO:0000259" key="6">
    <source>
        <dbReference type="Pfam" id="PF10179"/>
    </source>
</evidence>
<keyword evidence="4" id="KW-0677">Repeat</keyword>
<evidence type="ECO:0008006" key="10">
    <source>
        <dbReference type="Google" id="ProtNLM"/>
    </source>
</evidence>
<proteinExistence type="predicted"/>
<dbReference type="EMBL" id="OU963863">
    <property type="protein sequence ID" value="CAH0384553.1"/>
    <property type="molecule type" value="Genomic_DNA"/>
</dbReference>
<evidence type="ECO:0000313" key="8">
    <source>
        <dbReference type="EMBL" id="CAH0384553.1"/>
    </source>
</evidence>
<dbReference type="PANTHER" id="PTHR14619:SF3">
    <property type="entry name" value="PROTEIN NDNF"/>
    <property type="match status" value="1"/>
</dbReference>
<evidence type="ECO:0000256" key="4">
    <source>
        <dbReference type="ARBA" id="ARBA00022737"/>
    </source>
</evidence>
<dbReference type="Pfam" id="PF10179">
    <property type="entry name" value="NDNF"/>
    <property type="match status" value="1"/>
</dbReference>
<dbReference type="GO" id="GO:0005576">
    <property type="term" value="C:extracellular region"/>
    <property type="evidence" value="ECO:0007669"/>
    <property type="project" value="UniProtKB-SubCell"/>
</dbReference>
<accession>A0A9P0A583</accession>
<dbReference type="Pfam" id="PF19433">
    <property type="entry name" value="NDNF_C"/>
    <property type="match status" value="1"/>
</dbReference>
<evidence type="ECO:0000256" key="2">
    <source>
        <dbReference type="ARBA" id="ARBA00022525"/>
    </source>
</evidence>
<dbReference type="Proteomes" id="UP001152759">
    <property type="component" value="Chromosome 2"/>
</dbReference>
<comment type="subcellular location">
    <subcellularLocation>
        <location evidence="1">Secreted</location>
    </subcellularLocation>
</comment>
<evidence type="ECO:0000259" key="7">
    <source>
        <dbReference type="Pfam" id="PF19433"/>
    </source>
</evidence>
<dbReference type="InterPro" id="IPR045805">
    <property type="entry name" value="NDNF_C"/>
</dbReference>
<dbReference type="InterPro" id="IPR055271">
    <property type="entry name" value="NDNF_Fn(III)_1"/>
</dbReference>
<feature type="domain" description="Neuron-derived neurotrophic factor first Fn(III)" evidence="6">
    <location>
        <begin position="186"/>
        <end position="292"/>
    </location>
</feature>
<sequence>MMDHAASHFLIMSERLLTISSYLTYCLLIWMTRFVVIKSNGLSNSILYKMKNADECTETCSILLTLGETKSLWKLKPLPAKNLTFIVAPCSSKVSWSVRWYLPQENTTIDSVLKEGNGQVIVEETSDSLMYVTVTRRGFYVLALRAVKADTRVFLRSVEDDDLPPFLQVNQSSHITIENRRKGTLTFHWSPSVLDPKWTDFCVVVNTRGPYHSFCAANEDKNALSSWTQSFPDGGHSVALDPKWKKYVTAWKNVAENPKNYFQMKCKVGKNRRTFKNFTEHVRYFVDIFYRSNNVTYNFPLPYASKTFVHQEPSRLIKLRDGKVTTVDLTRLHGKAVFKYKTSRSTVGNLTFVIIPCKWAAEIEVSRQQKHQEGVVQHRAQITNAYRLTLPHVQPHQIISLKISYLGNFDNSQHSSNIEVLASTNSTTLSKFPVLPASATVYEFKWLRTCRSVTVGWVPVKRLPSESPVSYCVYAFRRDPDDDWDPSPDQCKPEARTKDISSLAAVECHRYSAENETNRTSPFVMTRKINRLRPNFSYSIQVVVKVQDGRSLSYDRLAVQTRRSCKSLTMS</sequence>
<evidence type="ECO:0000256" key="1">
    <source>
        <dbReference type="ARBA" id="ARBA00004613"/>
    </source>
</evidence>
<dbReference type="InterPro" id="IPR019326">
    <property type="entry name" value="NDNF"/>
</dbReference>
<dbReference type="PANTHER" id="PTHR14619">
    <property type="entry name" value="NEURON-DERIVED NEUROTROPHIC FACTOR"/>
    <property type="match status" value="1"/>
</dbReference>
<dbReference type="AlphaFoldDB" id="A0A9P0A583"/>
<keyword evidence="9" id="KW-1185">Reference proteome</keyword>
<feature type="domain" description="Protein NDNF C-terminal" evidence="7">
    <location>
        <begin position="413"/>
        <end position="565"/>
    </location>
</feature>
<keyword evidence="3" id="KW-0732">Signal</keyword>